<proteinExistence type="predicted"/>
<feature type="region of interest" description="Disordered" evidence="1">
    <location>
        <begin position="245"/>
        <end position="317"/>
    </location>
</feature>
<evidence type="ECO:0000259" key="3">
    <source>
        <dbReference type="Pfam" id="PF22725"/>
    </source>
</evidence>
<dbReference type="RefSeq" id="WP_344577608.1">
    <property type="nucleotide sequence ID" value="NZ_BAAARK010000012.1"/>
</dbReference>
<sequence length="360" mass="38745">MTLSHTREESDTPHEPAVRPTSAGPRELRLAVVGLGMRGTLGRHVAEQHLPVRVVAVCDPVAARRAHGREQYPGAAPHADHRSLLDEGLDGVLLTTPDDTHEQLAVDFLEAGVAVFVDKPLAITTAGCDRVLETARRTGTRLYVGHNMRHMPVVRTLRELVVEGAIGEVKAVWCRHFVGHGGDFYFKDWHADRRRTTGLLLQKGAHDLDVIHWLAGGYTVRTQAMGGLTVYGDVTARGGQGARTLTDWFDPDANWPPTPTGPAAEARRGRVGRRDRPRRCGPPTPGAGGRRRATARDPPRWPGTGRRGLARGRGAGGRCRWQVPVAGVFMSCLPGIGSAGGRGPVGRAGTGRCRGVGSPR</sequence>
<comment type="caution">
    <text evidence="4">The sequence shown here is derived from an EMBL/GenBank/DDBJ whole genome shotgun (WGS) entry which is preliminary data.</text>
</comment>
<dbReference type="Proteomes" id="UP001500994">
    <property type="component" value="Unassembled WGS sequence"/>
</dbReference>
<dbReference type="EMBL" id="BAAARK010000012">
    <property type="protein sequence ID" value="GAA2666428.1"/>
    <property type="molecule type" value="Genomic_DNA"/>
</dbReference>
<dbReference type="Gene3D" id="3.40.50.720">
    <property type="entry name" value="NAD(P)-binding Rossmann-like Domain"/>
    <property type="match status" value="1"/>
</dbReference>
<protein>
    <recommendedName>
        <fullName evidence="6">Oxidoreductase</fullName>
    </recommendedName>
</protein>
<dbReference type="SUPFAM" id="SSF51735">
    <property type="entry name" value="NAD(P)-binding Rossmann-fold domains"/>
    <property type="match status" value="1"/>
</dbReference>
<dbReference type="SUPFAM" id="SSF55347">
    <property type="entry name" value="Glyceraldehyde-3-phosphate dehydrogenase-like, C-terminal domain"/>
    <property type="match status" value="1"/>
</dbReference>
<feature type="compositionally biased region" description="Basic and acidic residues" evidence="1">
    <location>
        <begin position="265"/>
        <end position="274"/>
    </location>
</feature>
<name>A0ABP6EEI7_9ACTN</name>
<accession>A0ABP6EEI7</accession>
<evidence type="ECO:0000256" key="1">
    <source>
        <dbReference type="SAM" id="MobiDB-lite"/>
    </source>
</evidence>
<feature type="domain" description="GFO/IDH/MocA-like oxidoreductase" evidence="3">
    <location>
        <begin position="154"/>
        <end position="229"/>
    </location>
</feature>
<dbReference type="InterPro" id="IPR055170">
    <property type="entry name" value="GFO_IDH_MocA-like_dom"/>
</dbReference>
<dbReference type="InterPro" id="IPR036291">
    <property type="entry name" value="NAD(P)-bd_dom_sf"/>
</dbReference>
<feature type="region of interest" description="Disordered" evidence="1">
    <location>
        <begin position="1"/>
        <end position="25"/>
    </location>
</feature>
<reference evidence="5" key="1">
    <citation type="journal article" date="2019" name="Int. J. Syst. Evol. Microbiol.">
        <title>The Global Catalogue of Microorganisms (GCM) 10K type strain sequencing project: providing services to taxonomists for standard genome sequencing and annotation.</title>
        <authorList>
            <consortium name="The Broad Institute Genomics Platform"/>
            <consortium name="The Broad Institute Genome Sequencing Center for Infectious Disease"/>
            <person name="Wu L."/>
            <person name="Ma J."/>
        </authorList>
    </citation>
    <scope>NUCLEOTIDE SEQUENCE [LARGE SCALE GENOMIC DNA]</scope>
    <source>
        <strain evidence="5">JCM 16374</strain>
    </source>
</reference>
<evidence type="ECO:0000259" key="2">
    <source>
        <dbReference type="Pfam" id="PF01408"/>
    </source>
</evidence>
<feature type="compositionally biased region" description="Gly residues" evidence="1">
    <location>
        <begin position="338"/>
        <end position="354"/>
    </location>
</feature>
<dbReference type="Pfam" id="PF01408">
    <property type="entry name" value="GFO_IDH_MocA"/>
    <property type="match status" value="1"/>
</dbReference>
<dbReference type="InterPro" id="IPR000683">
    <property type="entry name" value="Gfo/Idh/MocA-like_OxRdtase_N"/>
</dbReference>
<keyword evidence="5" id="KW-1185">Reference proteome</keyword>
<evidence type="ECO:0008006" key="6">
    <source>
        <dbReference type="Google" id="ProtNLM"/>
    </source>
</evidence>
<dbReference type="Pfam" id="PF22725">
    <property type="entry name" value="GFO_IDH_MocA_C3"/>
    <property type="match status" value="1"/>
</dbReference>
<feature type="compositionally biased region" description="Basic and acidic residues" evidence="1">
    <location>
        <begin position="1"/>
        <end position="17"/>
    </location>
</feature>
<dbReference type="Gene3D" id="3.30.360.10">
    <property type="entry name" value="Dihydrodipicolinate Reductase, domain 2"/>
    <property type="match status" value="1"/>
</dbReference>
<feature type="region of interest" description="Disordered" evidence="1">
    <location>
        <begin position="338"/>
        <end position="360"/>
    </location>
</feature>
<dbReference type="PANTHER" id="PTHR43708">
    <property type="entry name" value="CONSERVED EXPRESSED OXIDOREDUCTASE (EUROFUNG)"/>
    <property type="match status" value="1"/>
</dbReference>
<evidence type="ECO:0000313" key="4">
    <source>
        <dbReference type="EMBL" id="GAA2666428.1"/>
    </source>
</evidence>
<evidence type="ECO:0000313" key="5">
    <source>
        <dbReference type="Proteomes" id="UP001500994"/>
    </source>
</evidence>
<dbReference type="InterPro" id="IPR051317">
    <property type="entry name" value="Gfo/Idh/MocA_oxidoreduct"/>
</dbReference>
<organism evidence="4 5">
    <name type="scientific">Streptomyces lunalinharesii</name>
    <dbReference type="NCBI Taxonomy" id="333384"/>
    <lineage>
        <taxon>Bacteria</taxon>
        <taxon>Bacillati</taxon>
        <taxon>Actinomycetota</taxon>
        <taxon>Actinomycetes</taxon>
        <taxon>Kitasatosporales</taxon>
        <taxon>Streptomycetaceae</taxon>
        <taxon>Streptomyces</taxon>
    </lineage>
</organism>
<feature type="domain" description="Gfo/Idh/MocA-like oxidoreductase N-terminal" evidence="2">
    <location>
        <begin position="29"/>
        <end position="146"/>
    </location>
</feature>
<gene>
    <name evidence="4" type="ORF">GCM10009864_39760</name>
</gene>
<dbReference type="PANTHER" id="PTHR43708:SF8">
    <property type="entry name" value="OXIDOREDUCTASE"/>
    <property type="match status" value="1"/>
</dbReference>